<dbReference type="InterPro" id="IPR018267">
    <property type="entry name" value="Ribosomal_eL37_CS"/>
</dbReference>
<evidence type="ECO:0000313" key="11">
    <source>
        <dbReference type="Proteomes" id="UP000192501"/>
    </source>
</evidence>
<keyword evidence="6 9" id="KW-0694">RNA-binding</keyword>
<comment type="caution">
    <text evidence="10">The sequence shown here is derived from an EMBL/GenBank/DDBJ whole genome shotgun (WGS) entry which is preliminary data.</text>
</comment>
<dbReference type="PROSITE" id="PS01077">
    <property type="entry name" value="RIBOSOMAL_L37E"/>
    <property type="match status" value="1"/>
</dbReference>
<evidence type="ECO:0000256" key="5">
    <source>
        <dbReference type="ARBA" id="ARBA00022833"/>
    </source>
</evidence>
<gene>
    <name evidence="10" type="primary">RL37</name>
    <name evidence="10" type="ORF">A0H76_444</name>
</gene>
<dbReference type="AlphaFoldDB" id="A0A1X0QIW6"/>
<organism evidence="10 11">
    <name type="scientific">Hepatospora eriocheir</name>
    <dbReference type="NCBI Taxonomy" id="1081669"/>
    <lineage>
        <taxon>Eukaryota</taxon>
        <taxon>Fungi</taxon>
        <taxon>Fungi incertae sedis</taxon>
        <taxon>Microsporidia</taxon>
        <taxon>Hepatosporidae</taxon>
        <taxon>Hepatospora</taxon>
    </lineage>
</organism>
<dbReference type="GO" id="GO:0019843">
    <property type="term" value="F:rRNA binding"/>
    <property type="evidence" value="ECO:0007669"/>
    <property type="project" value="UniProtKB-KW"/>
</dbReference>
<keyword evidence="8 9" id="KW-0687">Ribonucleoprotein</keyword>
<reference evidence="10 11" key="1">
    <citation type="journal article" date="2017" name="Environ. Microbiol.">
        <title>Decay of the glycolytic pathway and adaptation to intranuclear parasitism within Enterocytozoonidae microsporidia.</title>
        <authorList>
            <person name="Wiredu Boakye D."/>
            <person name="Jaroenlak P."/>
            <person name="Prachumwat A."/>
            <person name="Williams T.A."/>
            <person name="Bateman K.S."/>
            <person name="Itsathitphaisarn O."/>
            <person name="Sritunyalucksana K."/>
            <person name="Paszkiewicz K.H."/>
            <person name="Moore K.A."/>
            <person name="Stentiford G.D."/>
            <person name="Williams B.A."/>
        </authorList>
    </citation>
    <scope>NUCLEOTIDE SEQUENCE [LARGE SCALE GENOMIC DNA]</scope>
    <source>
        <strain evidence="11">canceri</strain>
    </source>
</reference>
<evidence type="ECO:0000256" key="3">
    <source>
        <dbReference type="ARBA" id="ARBA00022730"/>
    </source>
</evidence>
<evidence type="ECO:0000256" key="6">
    <source>
        <dbReference type="ARBA" id="ARBA00022884"/>
    </source>
</evidence>
<dbReference type="GO" id="GO:0006412">
    <property type="term" value="P:translation"/>
    <property type="evidence" value="ECO:0007669"/>
    <property type="project" value="InterPro"/>
</dbReference>
<comment type="function">
    <text evidence="9">Component of the large ribosomal subunit. The ribosome is a large ribonucleoprotein complex responsible for the synthesis of proteins in the cell.</text>
</comment>
<evidence type="ECO:0000256" key="4">
    <source>
        <dbReference type="ARBA" id="ARBA00022771"/>
    </source>
</evidence>
<dbReference type="InterPro" id="IPR011331">
    <property type="entry name" value="Ribosomal_eL37/eL43"/>
</dbReference>
<dbReference type="Gene3D" id="2.20.25.30">
    <property type="match status" value="1"/>
</dbReference>
<dbReference type="VEuPathDB" id="MicrosporidiaDB:HERIO_2354"/>
<keyword evidence="4" id="KW-0863">Zinc-finger</keyword>
<dbReference type="VEuPathDB" id="MicrosporidiaDB:A0H76_444"/>
<keyword evidence="3 9" id="KW-0699">rRNA-binding</keyword>
<dbReference type="InterPro" id="IPR001569">
    <property type="entry name" value="Ribosomal_eL37"/>
</dbReference>
<keyword evidence="2 9" id="KW-0479">Metal-binding</keyword>
<dbReference type="GO" id="GO:0022625">
    <property type="term" value="C:cytosolic large ribosomal subunit"/>
    <property type="evidence" value="ECO:0007669"/>
    <property type="project" value="TreeGrafter"/>
</dbReference>
<evidence type="ECO:0000256" key="7">
    <source>
        <dbReference type="ARBA" id="ARBA00022980"/>
    </source>
</evidence>
<comment type="similarity">
    <text evidence="1 9">Belongs to the eukaryotic ribosomal protein eL37 family.</text>
</comment>
<dbReference type="InterPro" id="IPR011332">
    <property type="entry name" value="Ribosomal_zn-bd"/>
</dbReference>
<proteinExistence type="inferred from homology"/>
<evidence type="ECO:0000256" key="1">
    <source>
        <dbReference type="ARBA" id="ARBA00009805"/>
    </source>
</evidence>
<keyword evidence="7 9" id="KW-0689">Ribosomal protein</keyword>
<dbReference type="Pfam" id="PF01907">
    <property type="entry name" value="Ribosomal_L37e"/>
    <property type="match status" value="1"/>
</dbReference>
<dbReference type="PANTHER" id="PTHR10768">
    <property type="entry name" value="60S RIBOSOMAL PROTEIN L37"/>
    <property type="match status" value="1"/>
</dbReference>
<dbReference type="EMBL" id="LTAI01000138">
    <property type="protein sequence ID" value="ORD99655.1"/>
    <property type="molecule type" value="Genomic_DNA"/>
</dbReference>
<evidence type="ECO:0000256" key="9">
    <source>
        <dbReference type="RuleBase" id="RU000576"/>
    </source>
</evidence>
<dbReference type="GO" id="GO:0003735">
    <property type="term" value="F:structural constituent of ribosome"/>
    <property type="evidence" value="ECO:0007669"/>
    <property type="project" value="InterPro"/>
</dbReference>
<evidence type="ECO:0000256" key="2">
    <source>
        <dbReference type="ARBA" id="ARBA00022723"/>
    </source>
</evidence>
<dbReference type="PANTHER" id="PTHR10768:SF0">
    <property type="entry name" value="RIBOSOMAL PROTEIN L37"/>
    <property type="match status" value="1"/>
</dbReference>
<dbReference type="GO" id="GO:0008270">
    <property type="term" value="F:zinc ion binding"/>
    <property type="evidence" value="ECO:0007669"/>
    <property type="project" value="UniProtKB-KW"/>
</dbReference>
<evidence type="ECO:0000256" key="8">
    <source>
        <dbReference type="ARBA" id="ARBA00023274"/>
    </source>
</evidence>
<sequence length="90" mass="10502">MTKGTPSFGKRVKRNHLLCPRCGSMSYHKQKMKCSSCAFPEAKRRSPASLKASRRRQGKKTYIKKEIKKSRTGYLQHPILMKFHAERSYQ</sequence>
<dbReference type="Proteomes" id="UP000192501">
    <property type="component" value="Unassembled WGS sequence"/>
</dbReference>
<accession>A0A1X0QIW6</accession>
<name>A0A1X0QIW6_9MICR</name>
<keyword evidence="5 9" id="KW-0862">Zinc</keyword>
<protein>
    <recommendedName>
        <fullName evidence="9">Ribosomal protein L37</fullName>
    </recommendedName>
</protein>
<dbReference type="SUPFAM" id="SSF57829">
    <property type="entry name" value="Zn-binding ribosomal proteins"/>
    <property type="match status" value="1"/>
</dbReference>
<evidence type="ECO:0000313" key="10">
    <source>
        <dbReference type="EMBL" id="ORD99655.1"/>
    </source>
</evidence>